<dbReference type="RefSeq" id="WP_285607693.1">
    <property type="nucleotide sequence ID" value="NZ_BSSD01000001.1"/>
</dbReference>
<reference evidence="1" key="1">
    <citation type="submission" date="2023-02" db="EMBL/GenBank/DDBJ databases">
        <title>Actinokineospora globicatena NBRC 15670.</title>
        <authorList>
            <person name="Ichikawa N."/>
            <person name="Sato H."/>
            <person name="Tonouchi N."/>
        </authorList>
    </citation>
    <scope>NUCLEOTIDE SEQUENCE</scope>
    <source>
        <strain evidence="1">NBRC 15670</strain>
    </source>
</reference>
<name>A0A9W6V571_9PSEU</name>
<evidence type="ECO:0000313" key="2">
    <source>
        <dbReference type="Proteomes" id="UP001165042"/>
    </source>
</evidence>
<dbReference type="AlphaFoldDB" id="A0A9W6V571"/>
<gene>
    <name evidence="1" type="ORF">Aglo03_08360</name>
</gene>
<sequence>MDPADDVFTLLWRVLAWGSGSRLRQNGRRLAGIAADAARSEDVLRGAAELAVTGSPAEAFAVFRRAGRNELPGLGPSFFTKFLYFAGQGEPEHRCVILDRVVATALRERCGWDSLHPVGGWPASTYERYCDLLARWAQERDRAADEIEYALFTSKGHL</sequence>
<dbReference type="Proteomes" id="UP001165042">
    <property type="component" value="Unassembled WGS sequence"/>
</dbReference>
<proteinExistence type="predicted"/>
<comment type="caution">
    <text evidence="1">The sequence shown here is derived from an EMBL/GenBank/DDBJ whole genome shotgun (WGS) entry which is preliminary data.</text>
</comment>
<organism evidence="1 2">
    <name type="scientific">Actinokineospora globicatena</name>
    <dbReference type="NCBI Taxonomy" id="103729"/>
    <lineage>
        <taxon>Bacteria</taxon>
        <taxon>Bacillati</taxon>
        <taxon>Actinomycetota</taxon>
        <taxon>Actinomycetes</taxon>
        <taxon>Pseudonocardiales</taxon>
        <taxon>Pseudonocardiaceae</taxon>
        <taxon>Actinokineospora</taxon>
    </lineage>
</organism>
<protein>
    <submittedName>
        <fullName evidence="1">Uncharacterized protein</fullName>
    </submittedName>
</protein>
<dbReference type="Pfam" id="PF21790">
    <property type="entry name" value="OGG"/>
    <property type="match status" value="1"/>
</dbReference>
<dbReference type="EMBL" id="BSSD01000001">
    <property type="protein sequence ID" value="GLW90020.1"/>
    <property type="molecule type" value="Genomic_DNA"/>
</dbReference>
<dbReference type="InterPro" id="IPR048868">
    <property type="entry name" value="OGG-like_put"/>
</dbReference>
<evidence type="ECO:0000313" key="1">
    <source>
        <dbReference type="EMBL" id="GLW90020.1"/>
    </source>
</evidence>
<accession>A0A9W6V571</accession>
<keyword evidence="2" id="KW-1185">Reference proteome</keyword>